<dbReference type="PANTHER" id="PTHR12993">
    <property type="entry name" value="N-ACETYLGLUCOSAMINYL-PHOSPHATIDYLINOSITOL DE-N-ACETYLASE-RELATED"/>
    <property type="match status" value="1"/>
</dbReference>
<dbReference type="RefSeq" id="WP_091986763.1">
    <property type="nucleotide sequence ID" value="NZ_FOLO01000029.1"/>
</dbReference>
<dbReference type="PROSITE" id="PS51257">
    <property type="entry name" value="PROKAR_LIPOPROTEIN"/>
    <property type="match status" value="1"/>
</dbReference>
<dbReference type="SUPFAM" id="SSF102588">
    <property type="entry name" value="LmbE-like"/>
    <property type="match status" value="1"/>
</dbReference>
<keyword evidence="1" id="KW-0732">Signal</keyword>
<proteinExistence type="predicted"/>
<dbReference type="EMBL" id="FOLO01000029">
    <property type="protein sequence ID" value="SFD04751.1"/>
    <property type="molecule type" value="Genomic_DNA"/>
</dbReference>
<dbReference type="InterPro" id="IPR024078">
    <property type="entry name" value="LmbE-like_dom_sf"/>
</dbReference>
<accession>A0A1I1P485</accession>
<dbReference type="AlphaFoldDB" id="A0A1I1P485"/>
<dbReference type="Pfam" id="PF02585">
    <property type="entry name" value="PIG-L"/>
    <property type="match status" value="1"/>
</dbReference>
<dbReference type="OrthoDB" id="116799at2"/>
<protein>
    <submittedName>
        <fullName evidence="2">N-acetylglucosaminyl deacetylase, LmbE family</fullName>
    </submittedName>
</protein>
<sequence length="261" mass="29442">MKLTILVIFMLFICSCQNVNNNTNIIAVFAHPDDETWISGTLAKLASQGLNVTPIYLTSGDKGRDLSGSKLSGAQLAIKRESEAINACQVLGLSSPIFLRFPDGKVHLNQIEVKNKLHQVIHEKKPMAIFTFEAQGITGNRDHRFVSKIVRTEFDNKVISFAVSQNRANKFYDYAKKHAVEYKIKNPILDSEVFYQIDVGAFHQKRVEAMSQYKTQFPMELVSAFSDFAKEIKVEELTSPPKDPSLSYFKSKYLLNSIIAN</sequence>
<gene>
    <name evidence="2" type="ORF">SAMN02745724_03305</name>
</gene>
<organism evidence="2 3">
    <name type="scientific">Pseudoalteromonas denitrificans DSM 6059</name>
    <dbReference type="NCBI Taxonomy" id="1123010"/>
    <lineage>
        <taxon>Bacteria</taxon>
        <taxon>Pseudomonadati</taxon>
        <taxon>Pseudomonadota</taxon>
        <taxon>Gammaproteobacteria</taxon>
        <taxon>Alteromonadales</taxon>
        <taxon>Pseudoalteromonadaceae</taxon>
        <taxon>Pseudoalteromonas</taxon>
    </lineage>
</organism>
<feature type="signal peptide" evidence="1">
    <location>
        <begin position="1"/>
        <end position="21"/>
    </location>
</feature>
<dbReference type="PANTHER" id="PTHR12993:SF11">
    <property type="entry name" value="N-ACETYLGLUCOSAMINYL-PHOSPHATIDYLINOSITOL DE-N-ACETYLASE"/>
    <property type="match status" value="1"/>
</dbReference>
<feature type="chain" id="PRO_5011790025" evidence="1">
    <location>
        <begin position="22"/>
        <end position="261"/>
    </location>
</feature>
<evidence type="ECO:0000256" key="1">
    <source>
        <dbReference type="SAM" id="SignalP"/>
    </source>
</evidence>
<dbReference type="STRING" id="1123010.SAMN02745724_03305"/>
<name>A0A1I1P485_9GAMM</name>
<dbReference type="GO" id="GO:0016811">
    <property type="term" value="F:hydrolase activity, acting on carbon-nitrogen (but not peptide) bonds, in linear amides"/>
    <property type="evidence" value="ECO:0007669"/>
    <property type="project" value="TreeGrafter"/>
</dbReference>
<reference evidence="2 3" key="1">
    <citation type="submission" date="2016-10" db="EMBL/GenBank/DDBJ databases">
        <authorList>
            <person name="de Groot N.N."/>
        </authorList>
    </citation>
    <scope>NUCLEOTIDE SEQUENCE [LARGE SCALE GENOMIC DNA]</scope>
    <source>
        <strain evidence="2 3">DSM 6059</strain>
    </source>
</reference>
<dbReference type="InterPro" id="IPR003737">
    <property type="entry name" value="GlcNAc_PI_deacetylase-related"/>
</dbReference>
<evidence type="ECO:0000313" key="3">
    <source>
        <dbReference type="Proteomes" id="UP000198862"/>
    </source>
</evidence>
<dbReference type="Proteomes" id="UP000198862">
    <property type="component" value="Unassembled WGS sequence"/>
</dbReference>
<evidence type="ECO:0000313" key="2">
    <source>
        <dbReference type="EMBL" id="SFD04751.1"/>
    </source>
</evidence>
<dbReference type="Gene3D" id="3.40.50.10320">
    <property type="entry name" value="LmbE-like"/>
    <property type="match status" value="1"/>
</dbReference>
<keyword evidence="3" id="KW-1185">Reference proteome</keyword>